<feature type="domain" description="ETS" evidence="5">
    <location>
        <begin position="484"/>
        <end position="566"/>
    </location>
</feature>
<evidence type="ECO:0000259" key="5">
    <source>
        <dbReference type="PROSITE" id="PS50061"/>
    </source>
</evidence>
<accession>A0A0K0FUQ2</accession>
<comment type="similarity">
    <text evidence="1 3">Belongs to the ETS family.</text>
</comment>
<feature type="compositionally biased region" description="Polar residues" evidence="4">
    <location>
        <begin position="597"/>
        <end position="630"/>
    </location>
</feature>
<comment type="subcellular location">
    <subcellularLocation>
        <location evidence="3">Nucleus</location>
    </subcellularLocation>
</comment>
<dbReference type="Proteomes" id="UP000035680">
    <property type="component" value="Unassembled WGS sequence"/>
</dbReference>
<dbReference type="GO" id="GO:0030154">
    <property type="term" value="P:cell differentiation"/>
    <property type="evidence" value="ECO:0007669"/>
    <property type="project" value="TreeGrafter"/>
</dbReference>
<feature type="compositionally biased region" description="Basic and acidic residues" evidence="4">
    <location>
        <begin position="632"/>
        <end position="661"/>
    </location>
</feature>
<keyword evidence="6" id="KW-1185">Reference proteome</keyword>
<dbReference type="InterPro" id="IPR046328">
    <property type="entry name" value="ETS_fam"/>
</dbReference>
<evidence type="ECO:0000256" key="4">
    <source>
        <dbReference type="SAM" id="MobiDB-lite"/>
    </source>
</evidence>
<dbReference type="PROSITE" id="PS00346">
    <property type="entry name" value="ETS_DOMAIN_2"/>
    <property type="match status" value="1"/>
</dbReference>
<evidence type="ECO:0000313" key="6">
    <source>
        <dbReference type="Proteomes" id="UP000035680"/>
    </source>
</evidence>
<proteinExistence type="inferred from homology"/>
<evidence type="ECO:0000256" key="3">
    <source>
        <dbReference type="RuleBase" id="RU004019"/>
    </source>
</evidence>
<feature type="region of interest" description="Disordered" evidence="4">
    <location>
        <begin position="209"/>
        <end position="243"/>
    </location>
</feature>
<dbReference type="Gene3D" id="1.10.10.10">
    <property type="entry name" value="Winged helix-like DNA-binding domain superfamily/Winged helix DNA-binding domain"/>
    <property type="match status" value="1"/>
</dbReference>
<dbReference type="SUPFAM" id="SSF46785">
    <property type="entry name" value="Winged helix' DNA-binding domain"/>
    <property type="match status" value="1"/>
</dbReference>
<dbReference type="STRING" id="75913.A0A0K0FUQ2"/>
<feature type="region of interest" description="Disordered" evidence="4">
    <location>
        <begin position="576"/>
        <end position="707"/>
    </location>
</feature>
<feature type="compositionally biased region" description="Acidic residues" evidence="4">
    <location>
        <begin position="662"/>
        <end position="672"/>
    </location>
</feature>
<evidence type="ECO:0000256" key="2">
    <source>
        <dbReference type="ARBA" id="ARBA00023125"/>
    </source>
</evidence>
<evidence type="ECO:0000313" key="7">
    <source>
        <dbReference type="WBParaSite" id="SVE_1606500.1"/>
    </source>
</evidence>
<dbReference type="PROSITE" id="PS00345">
    <property type="entry name" value="ETS_DOMAIN_1"/>
    <property type="match status" value="1"/>
</dbReference>
<name>A0A0K0FUQ2_STRVS</name>
<dbReference type="AlphaFoldDB" id="A0A0K0FUQ2"/>
<dbReference type="WBParaSite" id="SVE_1606500.1">
    <property type="protein sequence ID" value="SVE_1606500.1"/>
    <property type="gene ID" value="SVE_1606500"/>
</dbReference>
<dbReference type="PROSITE" id="PS50061">
    <property type="entry name" value="ETS_DOMAIN_3"/>
    <property type="match status" value="1"/>
</dbReference>
<dbReference type="GO" id="GO:0005634">
    <property type="term" value="C:nucleus"/>
    <property type="evidence" value="ECO:0007669"/>
    <property type="project" value="UniProtKB-SubCell"/>
</dbReference>
<dbReference type="SMART" id="SM00413">
    <property type="entry name" value="ETS"/>
    <property type="match status" value="1"/>
</dbReference>
<sequence>MDIKHNNASVLRRYQECLDILNSRSGLTLNTSTDLNNNNTSIDNLNNLSLNTTNSTNKIHYSYCHLFPNGITSKHDGLLTIAPNCDCPSKKESSDVCKDLTPKLLINGESTSNQPKMEENIVISNSDGRRVSAPACLWSTSSLINNNTSTTDNKTDQNILNNNLAILQKLLLSQQQSNLTSGVETSANSSTITPSTLSTLLMPPTAALGDHLIPSSTNLPSSSQNVTTSISSSPDSGLDGDTSSASIYSSASMTLNSLESAIRLQQQQNNLQNQILLGATAPSAFTTINNNNLKNWNWLLQQNQSQNSLLASSQRNISNQELQQNNFLNPWLSAAAFLYPGWAINTAASIQTTSNNGLPHGSQNSFTTPTAINNNMLIEQLLANQKNQQLQQSSLGNNGVNGLFCNSNPYNSNGQIQQINNSLYGISRQQPNRSFGLESAITNTTTLANRRFSEPVTNSNTLSNSNYSINNYASRRRSRDGQVTYLWEFLLRLLQDKEYCPKYIKWLDHRKGIFKLVDSKAVSRLWGMHKNKPGMNYETMGRALRYYYQRGILQKVDGQRLVYQFVDVPKEAFDPNDTSFSDSISSGNNSDDGIGSPNNYNNDSKINSPKSVEEPSTNVDINSPSSSLVSYNEHHPTTEQKDDLQKKDAMEEDTVKDKEEDVLMEEDEEEENVEKLQTSKDVNNNEEIDENNNRTLSSSNHQISSCA</sequence>
<evidence type="ECO:0000256" key="1">
    <source>
        <dbReference type="ARBA" id="ARBA00005562"/>
    </source>
</evidence>
<dbReference type="PANTHER" id="PTHR11849">
    <property type="entry name" value="ETS"/>
    <property type="match status" value="1"/>
</dbReference>
<protein>
    <submittedName>
        <fullName evidence="7">Ecdysone-induced protein 74EF (inferred by orthology to a D. melanogaster protein)</fullName>
    </submittedName>
</protein>
<dbReference type="FunFam" id="1.10.10.10:FF:000853">
    <property type="entry name" value="ETS-Like transcription Factor homolog"/>
    <property type="match status" value="1"/>
</dbReference>
<organism evidence="6 7">
    <name type="scientific">Strongyloides venezuelensis</name>
    <name type="common">Threadworm</name>
    <dbReference type="NCBI Taxonomy" id="75913"/>
    <lineage>
        <taxon>Eukaryota</taxon>
        <taxon>Metazoa</taxon>
        <taxon>Ecdysozoa</taxon>
        <taxon>Nematoda</taxon>
        <taxon>Chromadorea</taxon>
        <taxon>Rhabditida</taxon>
        <taxon>Tylenchina</taxon>
        <taxon>Panagrolaimomorpha</taxon>
        <taxon>Strongyloidoidea</taxon>
        <taxon>Strongyloididae</taxon>
        <taxon>Strongyloides</taxon>
    </lineage>
</organism>
<reference evidence="6" key="1">
    <citation type="submission" date="2014-07" db="EMBL/GenBank/DDBJ databases">
        <authorList>
            <person name="Martin A.A"/>
            <person name="De Silva N."/>
        </authorList>
    </citation>
    <scope>NUCLEOTIDE SEQUENCE</scope>
</reference>
<dbReference type="InterPro" id="IPR036388">
    <property type="entry name" value="WH-like_DNA-bd_sf"/>
</dbReference>
<dbReference type="GO" id="GO:0043565">
    <property type="term" value="F:sequence-specific DNA binding"/>
    <property type="evidence" value="ECO:0007669"/>
    <property type="project" value="InterPro"/>
</dbReference>
<reference evidence="7" key="2">
    <citation type="submission" date="2015-08" db="UniProtKB">
        <authorList>
            <consortium name="WormBaseParasite"/>
        </authorList>
    </citation>
    <scope>IDENTIFICATION</scope>
</reference>
<feature type="compositionally biased region" description="Low complexity" evidence="4">
    <location>
        <begin position="581"/>
        <end position="596"/>
    </location>
</feature>
<dbReference type="GO" id="GO:0000981">
    <property type="term" value="F:DNA-binding transcription factor activity, RNA polymerase II-specific"/>
    <property type="evidence" value="ECO:0007669"/>
    <property type="project" value="TreeGrafter"/>
</dbReference>
<dbReference type="InterPro" id="IPR000418">
    <property type="entry name" value="Ets_dom"/>
</dbReference>
<dbReference type="PANTHER" id="PTHR11849:SF191">
    <property type="entry name" value="ECDYSONE-INDUCED PROTEIN 74EF ISOFORM B"/>
    <property type="match status" value="1"/>
</dbReference>
<feature type="compositionally biased region" description="Low complexity" evidence="4">
    <location>
        <begin position="221"/>
        <end position="233"/>
    </location>
</feature>
<keyword evidence="3" id="KW-0539">Nucleus</keyword>
<keyword evidence="2 3" id="KW-0238">DNA-binding</keyword>
<dbReference type="Pfam" id="PF00178">
    <property type="entry name" value="Ets"/>
    <property type="match status" value="1"/>
</dbReference>
<dbReference type="PRINTS" id="PR00454">
    <property type="entry name" value="ETSDOMAIN"/>
</dbReference>
<feature type="compositionally biased region" description="Polar residues" evidence="4">
    <location>
        <begin position="694"/>
        <end position="707"/>
    </location>
</feature>
<dbReference type="InterPro" id="IPR036390">
    <property type="entry name" value="WH_DNA-bd_sf"/>
</dbReference>